<sequence>MNCLAEGSQMAGTVSTQVKSEARNFFCPVLELIVLRASSLRNLNDSEKTFSAFIDPPLAALISRLLVQRNSAQTVSTAHPVPLVARGAIRLIQVLRRFAFPHQIPFPQRLFAAHAAKKACAFCRLGTVALCSRHRGTTVTLKAHANRRNTCHLKRYLVSAPSIFRYGPHKQPGHPDLTNPTSV</sequence>
<protein>
    <submittedName>
        <fullName evidence="1">Uncharacterized protein</fullName>
    </submittedName>
</protein>
<dbReference type="EMBL" id="JAHRIO010051928">
    <property type="protein sequence ID" value="MEQ2175719.1"/>
    <property type="molecule type" value="Genomic_DNA"/>
</dbReference>
<reference evidence="1 2" key="1">
    <citation type="submission" date="2021-06" db="EMBL/GenBank/DDBJ databases">
        <authorList>
            <person name="Palmer J.M."/>
        </authorList>
    </citation>
    <scope>NUCLEOTIDE SEQUENCE [LARGE SCALE GENOMIC DNA]</scope>
    <source>
        <strain evidence="1 2">GA_2019</strain>
        <tissue evidence="1">Muscle</tissue>
    </source>
</reference>
<evidence type="ECO:0000313" key="2">
    <source>
        <dbReference type="Proteomes" id="UP001476798"/>
    </source>
</evidence>
<evidence type="ECO:0000313" key="1">
    <source>
        <dbReference type="EMBL" id="MEQ2175719.1"/>
    </source>
</evidence>
<keyword evidence="2" id="KW-1185">Reference proteome</keyword>
<organism evidence="1 2">
    <name type="scientific">Goodea atripinnis</name>
    <dbReference type="NCBI Taxonomy" id="208336"/>
    <lineage>
        <taxon>Eukaryota</taxon>
        <taxon>Metazoa</taxon>
        <taxon>Chordata</taxon>
        <taxon>Craniata</taxon>
        <taxon>Vertebrata</taxon>
        <taxon>Euteleostomi</taxon>
        <taxon>Actinopterygii</taxon>
        <taxon>Neopterygii</taxon>
        <taxon>Teleostei</taxon>
        <taxon>Neoteleostei</taxon>
        <taxon>Acanthomorphata</taxon>
        <taxon>Ovalentaria</taxon>
        <taxon>Atherinomorphae</taxon>
        <taxon>Cyprinodontiformes</taxon>
        <taxon>Goodeidae</taxon>
        <taxon>Goodea</taxon>
    </lineage>
</organism>
<dbReference type="Proteomes" id="UP001476798">
    <property type="component" value="Unassembled WGS sequence"/>
</dbReference>
<proteinExistence type="predicted"/>
<gene>
    <name evidence="1" type="ORF">GOODEAATRI_020712</name>
</gene>
<accession>A0ABV0NWB1</accession>
<comment type="caution">
    <text evidence="1">The sequence shown here is derived from an EMBL/GenBank/DDBJ whole genome shotgun (WGS) entry which is preliminary data.</text>
</comment>
<name>A0ABV0NWB1_9TELE</name>